<reference evidence="2 3" key="1">
    <citation type="submission" date="2016-04" db="EMBL/GenBank/DDBJ databases">
        <authorList>
            <consortium name="Pathogen Informatics"/>
        </authorList>
    </citation>
    <scope>NUCLEOTIDE SEQUENCE [LARGE SCALE GENOMIC DNA]</scope>
    <source>
        <strain evidence="2 3">H044680328</strain>
    </source>
</reference>
<dbReference type="Proteomes" id="UP000076825">
    <property type="component" value="Chromosome 1"/>
</dbReference>
<proteinExistence type="predicted"/>
<dbReference type="RefSeq" id="WP_025512829.1">
    <property type="nucleotide sequence ID" value="NZ_CP016340.1"/>
</dbReference>
<dbReference type="AlphaFoldDB" id="A0A157R7H2"/>
<dbReference type="EMBL" id="LT546645">
    <property type="protein sequence ID" value="SAI70158.1"/>
    <property type="molecule type" value="Genomic_DNA"/>
</dbReference>
<dbReference type="InterPro" id="IPR018551">
    <property type="entry name" value="DUF2007"/>
</dbReference>
<evidence type="ECO:0000313" key="3">
    <source>
        <dbReference type="Proteomes" id="UP000076825"/>
    </source>
</evidence>
<keyword evidence="3" id="KW-1185">Reference proteome</keyword>
<dbReference type="OrthoDB" id="9814654at2"/>
<accession>A0A157R7H2</accession>
<gene>
    <name evidence="2" type="ORF">SAMEA3906487_02086</name>
</gene>
<feature type="domain" description="DUF2007" evidence="1">
    <location>
        <begin position="1"/>
        <end position="65"/>
    </location>
</feature>
<protein>
    <recommendedName>
        <fullName evidence="1">DUF2007 domain-containing protein</fullName>
    </recommendedName>
</protein>
<organism evidence="2 3">
    <name type="scientific">Bordetella trematum</name>
    <dbReference type="NCBI Taxonomy" id="123899"/>
    <lineage>
        <taxon>Bacteria</taxon>
        <taxon>Pseudomonadati</taxon>
        <taxon>Pseudomonadota</taxon>
        <taxon>Betaproteobacteria</taxon>
        <taxon>Burkholderiales</taxon>
        <taxon>Alcaligenaceae</taxon>
        <taxon>Bordetella</taxon>
    </lineage>
</organism>
<dbReference type="eggNOG" id="ENOG5032Y5P">
    <property type="taxonomic scope" value="Bacteria"/>
</dbReference>
<dbReference type="Pfam" id="PF09413">
    <property type="entry name" value="DUF2007"/>
    <property type="match status" value="1"/>
</dbReference>
<evidence type="ECO:0000313" key="2">
    <source>
        <dbReference type="EMBL" id="SAI70158.1"/>
    </source>
</evidence>
<dbReference type="GeneID" id="56590639"/>
<dbReference type="PATRIC" id="fig|123899.6.peg.2082"/>
<dbReference type="KEGG" id="btrm:SAMEA390648702086"/>
<sequence length="102" mass="11282">MPRLTRAPSLLLAQHWLNLLQQARVPAVLQNTHLQGVMGEIPVDQCAPEIWIDNEADRELAMRVIGLAGEPAAPALDWFCPACGEHLEAQFSACWRCGAERP</sequence>
<dbReference type="STRING" id="123899.SAMEA3906487_02086"/>
<name>A0A157R7H2_9BORD</name>
<evidence type="ECO:0000259" key="1">
    <source>
        <dbReference type="Pfam" id="PF09413"/>
    </source>
</evidence>